<comment type="caution">
    <text evidence="1">The sequence shown here is derived from an EMBL/GenBank/DDBJ whole genome shotgun (WGS) entry which is preliminary data.</text>
</comment>
<dbReference type="GO" id="GO:0006405">
    <property type="term" value="P:RNA export from nucleus"/>
    <property type="evidence" value="ECO:0007669"/>
    <property type="project" value="TreeGrafter"/>
</dbReference>
<dbReference type="AlphaFoldDB" id="A0A835M857"/>
<dbReference type="InterPro" id="IPR044840">
    <property type="entry name" value="Nup188"/>
</dbReference>
<sequence>MIYSLGGSSSCVDFVDTVIPYFFAEKDYIMLYHLDLSYLPSDVHGKKRARTQKTRTSLTALREIEHTLMFICVAAKHRKSWLKSMKEMNSQIRERSIHLLAFISRGAQCIAESSGRTAPLLCPPALKEEIDLNRKPSFINCKHGWFSLLPIGCVPRTHSPDQAIAIVSELCQTNKSKQMQCEIQDFCFLMLQMLEKSLYLEFCVAQSCSCGIRPVLGHVEDFSKEFKILVQVAEEHTSLKPSLKSLGQIISFVYPGMLQADGFLQVVHVLTRVRYTDYTKAGFDMQGISRSMQITVFYTEPSESLPRNLWQRIAC</sequence>
<protein>
    <submittedName>
        <fullName evidence="1">Uncharacterized protein</fullName>
    </submittedName>
</protein>
<accession>A0A835M857</accession>
<dbReference type="Proteomes" id="UP000631114">
    <property type="component" value="Unassembled WGS sequence"/>
</dbReference>
<dbReference type="PANTHER" id="PTHR31431:SF1">
    <property type="entry name" value="NUCLEOPORIN NUP188"/>
    <property type="match status" value="1"/>
</dbReference>
<evidence type="ECO:0000313" key="1">
    <source>
        <dbReference type="EMBL" id="KAF9619942.1"/>
    </source>
</evidence>
<proteinExistence type="predicted"/>
<reference evidence="1 2" key="1">
    <citation type="submission" date="2020-10" db="EMBL/GenBank/DDBJ databases">
        <title>The Coptis chinensis genome and diversification of protoberbering-type alkaloids.</title>
        <authorList>
            <person name="Wang B."/>
            <person name="Shu S."/>
            <person name="Song C."/>
            <person name="Liu Y."/>
        </authorList>
    </citation>
    <scope>NUCLEOTIDE SEQUENCE [LARGE SCALE GENOMIC DNA]</scope>
    <source>
        <strain evidence="1">HL-2020</strain>
        <tissue evidence="1">Leaf</tissue>
    </source>
</reference>
<dbReference type="GO" id="GO:0044611">
    <property type="term" value="C:nuclear pore inner ring"/>
    <property type="evidence" value="ECO:0007669"/>
    <property type="project" value="TreeGrafter"/>
</dbReference>
<dbReference type="PANTHER" id="PTHR31431">
    <property type="entry name" value="NUCLEOPORIN NUP188 HOMOLOG"/>
    <property type="match status" value="1"/>
</dbReference>
<dbReference type="EMBL" id="JADFTS010000002">
    <property type="protein sequence ID" value="KAF9619942.1"/>
    <property type="molecule type" value="Genomic_DNA"/>
</dbReference>
<organism evidence="1 2">
    <name type="scientific">Coptis chinensis</name>
    <dbReference type="NCBI Taxonomy" id="261450"/>
    <lineage>
        <taxon>Eukaryota</taxon>
        <taxon>Viridiplantae</taxon>
        <taxon>Streptophyta</taxon>
        <taxon>Embryophyta</taxon>
        <taxon>Tracheophyta</taxon>
        <taxon>Spermatophyta</taxon>
        <taxon>Magnoliopsida</taxon>
        <taxon>Ranunculales</taxon>
        <taxon>Ranunculaceae</taxon>
        <taxon>Coptidoideae</taxon>
        <taxon>Coptis</taxon>
    </lineage>
</organism>
<keyword evidence="2" id="KW-1185">Reference proteome</keyword>
<name>A0A835M857_9MAGN</name>
<dbReference type="GO" id="GO:0006606">
    <property type="term" value="P:protein import into nucleus"/>
    <property type="evidence" value="ECO:0007669"/>
    <property type="project" value="TreeGrafter"/>
</dbReference>
<dbReference type="GO" id="GO:0017056">
    <property type="term" value="F:structural constituent of nuclear pore"/>
    <property type="evidence" value="ECO:0007669"/>
    <property type="project" value="InterPro"/>
</dbReference>
<gene>
    <name evidence="1" type="ORF">IFM89_010558</name>
</gene>
<dbReference type="OrthoDB" id="552259at2759"/>
<evidence type="ECO:0000313" key="2">
    <source>
        <dbReference type="Proteomes" id="UP000631114"/>
    </source>
</evidence>